<feature type="signal peptide" evidence="1">
    <location>
        <begin position="1"/>
        <end position="16"/>
    </location>
</feature>
<reference evidence="2" key="1">
    <citation type="journal article" date="2016" name="Ticks Tick Borne Dis.">
        <title>De novo assembly and annotation of the salivary gland transcriptome of Rhipicephalus appendiculatus male and female ticks during blood feeding.</title>
        <authorList>
            <person name="de Castro M.H."/>
            <person name="de Klerk D."/>
            <person name="Pienaar R."/>
            <person name="Latif A.A."/>
            <person name="Rees D.J."/>
            <person name="Mans B.J."/>
        </authorList>
    </citation>
    <scope>NUCLEOTIDE SEQUENCE</scope>
    <source>
        <tissue evidence="2">Salivary glands</tissue>
    </source>
</reference>
<feature type="non-terminal residue" evidence="2">
    <location>
        <position position="1"/>
    </location>
</feature>
<evidence type="ECO:0000313" key="2">
    <source>
        <dbReference type="EMBL" id="JAP87239.1"/>
    </source>
</evidence>
<accession>A0A131Z7A5</accession>
<feature type="chain" id="PRO_5007286988" description="Secreted protein" evidence="1">
    <location>
        <begin position="17"/>
        <end position="100"/>
    </location>
</feature>
<sequence>LLLLLLLSAGRRPADSTDKRGRYTIRERDSIWSRTVAFTPALTDFSIIRRRSASITSQLQSAKSICGCPNRVKLALSSSLQHISLRKFSRSGLGPRSRGE</sequence>
<evidence type="ECO:0000256" key="1">
    <source>
        <dbReference type="SAM" id="SignalP"/>
    </source>
</evidence>
<organism evidence="2">
    <name type="scientific">Rhipicephalus appendiculatus</name>
    <name type="common">Brown ear tick</name>
    <dbReference type="NCBI Taxonomy" id="34631"/>
    <lineage>
        <taxon>Eukaryota</taxon>
        <taxon>Metazoa</taxon>
        <taxon>Ecdysozoa</taxon>
        <taxon>Arthropoda</taxon>
        <taxon>Chelicerata</taxon>
        <taxon>Arachnida</taxon>
        <taxon>Acari</taxon>
        <taxon>Parasitiformes</taxon>
        <taxon>Ixodida</taxon>
        <taxon>Ixodoidea</taxon>
        <taxon>Ixodidae</taxon>
        <taxon>Rhipicephalinae</taxon>
        <taxon>Rhipicephalus</taxon>
        <taxon>Rhipicephalus</taxon>
    </lineage>
</organism>
<evidence type="ECO:0008006" key="3">
    <source>
        <dbReference type="Google" id="ProtNLM"/>
    </source>
</evidence>
<proteinExistence type="predicted"/>
<protein>
    <recommendedName>
        <fullName evidence="3">Secreted protein</fullName>
    </recommendedName>
</protein>
<dbReference type="AlphaFoldDB" id="A0A131Z7A5"/>
<keyword evidence="1" id="KW-0732">Signal</keyword>
<name>A0A131Z7A5_RHIAP</name>
<dbReference type="EMBL" id="GEDV01001318">
    <property type="protein sequence ID" value="JAP87239.1"/>
    <property type="molecule type" value="Transcribed_RNA"/>
</dbReference>